<organism evidence="4 5">
    <name type="scientific">Candidatus Thiodiazotropha endolucinida</name>
    <dbReference type="NCBI Taxonomy" id="1655433"/>
    <lineage>
        <taxon>Bacteria</taxon>
        <taxon>Pseudomonadati</taxon>
        <taxon>Pseudomonadota</taxon>
        <taxon>Gammaproteobacteria</taxon>
        <taxon>Chromatiales</taxon>
        <taxon>Sedimenticolaceae</taxon>
        <taxon>Candidatus Thiodiazotropha</taxon>
    </lineage>
</organism>
<proteinExistence type="inferred from homology"/>
<dbReference type="EMBL" id="MARB01000018">
    <property type="protein sequence ID" value="ODJ86766.1"/>
    <property type="molecule type" value="Genomic_DNA"/>
</dbReference>
<dbReference type="PANTHER" id="PTHR30469">
    <property type="entry name" value="MULTIDRUG RESISTANCE PROTEIN MDTA"/>
    <property type="match status" value="1"/>
</dbReference>
<dbReference type="NCBIfam" id="TIGR01730">
    <property type="entry name" value="RND_mfp"/>
    <property type="match status" value="1"/>
</dbReference>
<dbReference type="GO" id="GO:0015562">
    <property type="term" value="F:efflux transmembrane transporter activity"/>
    <property type="evidence" value="ECO:0007669"/>
    <property type="project" value="TreeGrafter"/>
</dbReference>
<dbReference type="InterPro" id="IPR006143">
    <property type="entry name" value="RND_pump_MFP"/>
</dbReference>
<evidence type="ECO:0000256" key="1">
    <source>
        <dbReference type="ARBA" id="ARBA00009477"/>
    </source>
</evidence>
<sequence>MIATEGLRIDFRVPQSVYAKLDKSTKILISLDALPGRTFDGVIETIIPVTDPGTRTFLIRAMLDDLQVKLAPGMSASAVLRLNTGTRGVVIHRDALIRYPDGRVTVWAVNQKGESATVSEQQVQTGLSFNGMVTITKGLAADTTIVVQGNEALRDGQSVIIKREE</sequence>
<feature type="domain" description="Multidrug resistance protein MdtA-like C-terminal permuted SH3" evidence="3">
    <location>
        <begin position="89"/>
        <end position="149"/>
    </location>
</feature>
<dbReference type="AlphaFoldDB" id="A0A7Z0VK47"/>
<comment type="caution">
    <text evidence="4">The sequence shown here is derived from an EMBL/GenBank/DDBJ whole genome shotgun (WGS) entry which is preliminary data.</text>
</comment>
<dbReference type="GO" id="GO:1990281">
    <property type="term" value="C:efflux pump complex"/>
    <property type="evidence" value="ECO:0007669"/>
    <property type="project" value="TreeGrafter"/>
</dbReference>
<evidence type="ECO:0000259" key="2">
    <source>
        <dbReference type="Pfam" id="PF25954"/>
    </source>
</evidence>
<dbReference type="InterPro" id="IPR058627">
    <property type="entry name" value="MdtA-like_C"/>
</dbReference>
<dbReference type="Pfam" id="PF25967">
    <property type="entry name" value="RND-MFP_C"/>
    <property type="match status" value="1"/>
</dbReference>
<dbReference type="InterPro" id="IPR058792">
    <property type="entry name" value="Beta-barrel_RND_2"/>
</dbReference>
<reference evidence="4 5" key="1">
    <citation type="submission" date="2016-06" db="EMBL/GenBank/DDBJ databases">
        <title>Genome sequence of endosymbiont of Candidatus Endolucinida thiodiazotropha.</title>
        <authorList>
            <person name="Poehlein A."/>
            <person name="Koenig S."/>
            <person name="Heiden S.E."/>
            <person name="Thuermer A."/>
            <person name="Voget S."/>
            <person name="Daniel R."/>
            <person name="Markert S."/>
            <person name="Gros O."/>
            <person name="Schweder T."/>
        </authorList>
    </citation>
    <scope>NUCLEOTIDE SEQUENCE [LARGE SCALE GENOMIC DNA]</scope>
    <source>
        <strain evidence="4 5">COS</strain>
    </source>
</reference>
<evidence type="ECO:0000259" key="3">
    <source>
        <dbReference type="Pfam" id="PF25967"/>
    </source>
</evidence>
<name>A0A7Z0VK47_9GAMM</name>
<feature type="domain" description="CusB-like beta-barrel" evidence="2">
    <location>
        <begin position="10"/>
        <end position="80"/>
    </location>
</feature>
<dbReference type="Pfam" id="PF25954">
    <property type="entry name" value="Beta-barrel_RND_2"/>
    <property type="match status" value="1"/>
</dbReference>
<accession>A0A7Z0VK47</accession>
<keyword evidence="5" id="KW-1185">Reference proteome</keyword>
<protein>
    <submittedName>
        <fullName evidence="4">Copper/silver efflux system membrane fusion protein CusB</fullName>
    </submittedName>
</protein>
<dbReference type="Gene3D" id="2.40.420.20">
    <property type="match status" value="1"/>
</dbReference>
<dbReference type="Gene3D" id="2.40.30.170">
    <property type="match status" value="1"/>
</dbReference>
<evidence type="ECO:0000313" key="4">
    <source>
        <dbReference type="EMBL" id="ODJ86766.1"/>
    </source>
</evidence>
<comment type="similarity">
    <text evidence="1">Belongs to the membrane fusion protein (MFP) (TC 8.A.1) family.</text>
</comment>
<gene>
    <name evidence="4" type="ORF">CODIS_30850</name>
</gene>
<dbReference type="Proteomes" id="UP000094769">
    <property type="component" value="Unassembled WGS sequence"/>
</dbReference>
<evidence type="ECO:0000313" key="5">
    <source>
        <dbReference type="Proteomes" id="UP000094769"/>
    </source>
</evidence>